<accession>A0A0P0FCG1</accession>
<dbReference type="Proteomes" id="UP001156216">
    <property type="component" value="Chromosome"/>
</dbReference>
<dbReference type="KEGG" id="btho:Btheta7330_01594"/>
<reference evidence="6 7" key="2">
    <citation type="journal article" date="2019" name="Nat. Med.">
        <title>A library of human gut bacterial isolates paired with longitudinal multiomics data enables mechanistic microbiome research.</title>
        <authorList>
            <person name="Poyet M."/>
            <person name="Groussin M."/>
            <person name="Gibbons S.M."/>
            <person name="Avila-Pacheco J."/>
            <person name="Jiang X."/>
            <person name="Kearney S.M."/>
            <person name="Perrotta A.R."/>
            <person name="Berdy B."/>
            <person name="Zhao S."/>
            <person name="Lieberman T.D."/>
            <person name="Swanson P.K."/>
            <person name="Smith M."/>
            <person name="Roesemann S."/>
            <person name="Alexander J.E."/>
            <person name="Rich S.A."/>
            <person name="Livny J."/>
            <person name="Vlamakis H."/>
            <person name="Clish C."/>
            <person name="Bullock K."/>
            <person name="Deik A."/>
            <person name="Scott J."/>
            <person name="Pierce K.A."/>
            <person name="Xavier R.J."/>
            <person name="Alm E.J."/>
        </authorList>
    </citation>
    <scope>NUCLEOTIDE SEQUENCE [LARGE SCALE GENOMIC DNA]</scope>
    <source>
        <strain evidence="1 6">BIOML-A160</strain>
        <strain evidence="2 7">BIOML-A162</strain>
    </source>
</reference>
<proteinExistence type="predicted"/>
<reference evidence="3 5" key="1">
    <citation type="submission" date="2018-08" db="EMBL/GenBank/DDBJ databases">
        <title>A genome reference for cultivated species of the human gut microbiota.</title>
        <authorList>
            <person name="Zou Y."/>
            <person name="Xue W."/>
            <person name="Luo G."/>
        </authorList>
    </citation>
    <scope>NUCLEOTIDE SEQUENCE [LARGE SCALE GENOMIC DNA]</scope>
    <source>
        <strain evidence="3 5">AF37-12</strain>
    </source>
</reference>
<dbReference type="EMBL" id="CP083681">
    <property type="protein sequence ID" value="UYU71589.1"/>
    <property type="molecule type" value="Genomic_DNA"/>
</dbReference>
<dbReference type="EMBL" id="WCRY01000014">
    <property type="protein sequence ID" value="KAB4480464.1"/>
    <property type="molecule type" value="Genomic_DNA"/>
</dbReference>
<evidence type="ECO:0000313" key="6">
    <source>
        <dbReference type="Proteomes" id="UP000436825"/>
    </source>
</evidence>
<dbReference type="Gene3D" id="3.40.50.11970">
    <property type="match status" value="1"/>
</dbReference>
<dbReference type="AlphaFoldDB" id="A0A0P0FCG1"/>
<dbReference type="Proteomes" id="UP000283616">
    <property type="component" value="Unassembled WGS sequence"/>
</dbReference>
<organism evidence="3 5">
    <name type="scientific">Bacteroides thetaiotaomicron</name>
    <dbReference type="NCBI Taxonomy" id="818"/>
    <lineage>
        <taxon>Bacteria</taxon>
        <taxon>Pseudomonadati</taxon>
        <taxon>Bacteroidota</taxon>
        <taxon>Bacteroidia</taxon>
        <taxon>Bacteroidales</taxon>
        <taxon>Bacteroidaceae</taxon>
        <taxon>Bacteroides</taxon>
    </lineage>
</organism>
<sequence>MEGYNKKVIMSYWTICRMKTTKKIYVKVSIIFLLGGILLFSSCEKEENQKIEANRKTLFMYLPWSSNLTNYFYNNISDLEKCITKIGLNNEKVIVFISTGSTEAMMFEIVSSHGRCKREILKKYKSPPFTTIDGITAILNDVKAFAPASVYTMIIGCHGMGWLPVYEMKVRSAPHMKMHWEYQGVPLTRYFGGLTAEYQTDIKSLASGIANAGMKMEYILFDDCYMSSIEVAYELKDVTKYLIGSTSEMMAYGMPYAAIGEYLLGNPDYQSGCEEFYNFYSTYEIMPCGTLAVTDCSELENMAAIIKSINSKYSFDKSLRGTIQRLDGYTPVIFYDFADYITSLCNDPILLNQFREQLNHLVPYKTHTKNFYTMAKGIIPINTFSGITTSDPSDNPMTVLKENTLWYKAAHN</sequence>
<evidence type="ECO:0000313" key="7">
    <source>
        <dbReference type="Proteomes" id="UP000436858"/>
    </source>
</evidence>
<reference evidence="4" key="3">
    <citation type="submission" date="2021-06" db="EMBL/GenBank/DDBJ databases">
        <title>Interrogation of the integrated mobile genetic elements in gut-associated Bacteroides with a consensus prediction approach.</title>
        <authorList>
            <person name="Campbell D.E."/>
            <person name="Leigh J.R."/>
            <person name="Kim T."/>
            <person name="England W."/>
            <person name="Whitaker R.J."/>
            <person name="Degnan P.H."/>
        </authorList>
    </citation>
    <scope>NUCLEOTIDE SEQUENCE</scope>
    <source>
        <strain evidence="4">VPI-BTDOT2</strain>
    </source>
</reference>
<evidence type="ECO:0000313" key="4">
    <source>
        <dbReference type="EMBL" id="UYU71589.1"/>
    </source>
</evidence>
<evidence type="ECO:0000313" key="2">
    <source>
        <dbReference type="EMBL" id="KAB4480464.1"/>
    </source>
</evidence>
<protein>
    <submittedName>
        <fullName evidence="3">Clostripain family protein</fullName>
    </submittedName>
</protein>
<dbReference type="Proteomes" id="UP000436858">
    <property type="component" value="Unassembled WGS sequence"/>
</dbReference>
<name>A0A0P0FCG1_BACT4</name>
<evidence type="ECO:0000313" key="1">
    <source>
        <dbReference type="EMBL" id="KAB4458502.1"/>
    </source>
</evidence>
<evidence type="ECO:0000313" key="5">
    <source>
        <dbReference type="Proteomes" id="UP000283616"/>
    </source>
</evidence>
<dbReference type="Pfam" id="PF03415">
    <property type="entry name" value="Peptidase_C11"/>
    <property type="match status" value="1"/>
</dbReference>
<dbReference type="EMBL" id="WCRW01000001">
    <property type="protein sequence ID" value="KAB4458502.1"/>
    <property type="molecule type" value="Genomic_DNA"/>
</dbReference>
<evidence type="ECO:0000313" key="3">
    <source>
        <dbReference type="EMBL" id="RHL52191.1"/>
    </source>
</evidence>
<dbReference type="InterPro" id="IPR005077">
    <property type="entry name" value="Peptidase_C11"/>
</dbReference>
<dbReference type="EMBL" id="QROV01000059">
    <property type="protein sequence ID" value="RHL52191.1"/>
    <property type="molecule type" value="Genomic_DNA"/>
</dbReference>
<dbReference type="PANTHER" id="PTHR37835">
    <property type="entry name" value="ALPHA-CLOSTRIPAIN"/>
    <property type="match status" value="1"/>
</dbReference>
<gene>
    <name evidence="3" type="ORF">DW011_25605</name>
    <name evidence="1" type="ORF">GAN75_00095</name>
    <name evidence="2" type="ORF">GAN91_15600</name>
    <name evidence="4" type="ORF">KQP59_00310</name>
</gene>
<dbReference type="PANTHER" id="PTHR37835:SF1">
    <property type="entry name" value="ALPHA-CLOSTRIPAIN"/>
    <property type="match status" value="1"/>
</dbReference>
<dbReference type="Proteomes" id="UP000436825">
    <property type="component" value="Unassembled WGS sequence"/>
</dbReference>